<evidence type="ECO:0000313" key="11">
    <source>
        <dbReference type="Proteomes" id="UP000290253"/>
    </source>
</evidence>
<dbReference type="InterPro" id="IPR052176">
    <property type="entry name" value="Glycosyl_Hydrlase_43_Enz"/>
</dbReference>
<feature type="signal peptide" evidence="9">
    <location>
        <begin position="1"/>
        <end position="29"/>
    </location>
</feature>
<dbReference type="EMBL" id="SDMK01000001">
    <property type="protein sequence ID" value="RXS97293.1"/>
    <property type="molecule type" value="Genomic_DNA"/>
</dbReference>
<feature type="region of interest" description="Disordered" evidence="8">
    <location>
        <begin position="350"/>
        <end position="372"/>
    </location>
</feature>
<evidence type="ECO:0000256" key="4">
    <source>
        <dbReference type="ARBA" id="ARBA00023277"/>
    </source>
</evidence>
<dbReference type="InterPro" id="IPR006710">
    <property type="entry name" value="Glyco_hydro_43"/>
</dbReference>
<keyword evidence="3 7" id="KW-0378">Hydrolase</keyword>
<evidence type="ECO:0000256" key="1">
    <source>
        <dbReference type="ARBA" id="ARBA00009865"/>
    </source>
</evidence>
<dbReference type="GO" id="GO:0045493">
    <property type="term" value="P:xylan catabolic process"/>
    <property type="evidence" value="ECO:0007669"/>
    <property type="project" value="UniProtKB-KW"/>
</dbReference>
<proteinExistence type="inferred from homology"/>
<dbReference type="Gene3D" id="2.115.10.20">
    <property type="entry name" value="Glycosyl hydrolase domain, family 43"/>
    <property type="match status" value="1"/>
</dbReference>
<dbReference type="OrthoDB" id="9801455at2"/>
<keyword evidence="4" id="KW-0119">Carbohydrate metabolism</keyword>
<feature type="compositionally biased region" description="Polar residues" evidence="8">
    <location>
        <begin position="529"/>
        <end position="539"/>
    </location>
</feature>
<accession>A0A4Q1SIQ8</accession>
<dbReference type="RefSeq" id="WP_129207072.1">
    <property type="nucleotide sequence ID" value="NZ_BMGU01000001.1"/>
</dbReference>
<dbReference type="Gene3D" id="2.60.120.260">
    <property type="entry name" value="Galactose-binding domain-like"/>
    <property type="match status" value="1"/>
</dbReference>
<feature type="region of interest" description="Disordered" evidence="8">
    <location>
        <begin position="517"/>
        <end position="539"/>
    </location>
</feature>
<dbReference type="CDD" id="cd08990">
    <property type="entry name" value="GH43_AXH_like"/>
    <property type="match status" value="1"/>
</dbReference>
<dbReference type="SUPFAM" id="SSF75005">
    <property type="entry name" value="Arabinanase/levansucrase/invertase"/>
    <property type="match status" value="1"/>
</dbReference>
<evidence type="ECO:0000256" key="5">
    <source>
        <dbReference type="ARBA" id="ARBA00023295"/>
    </source>
</evidence>
<dbReference type="Pfam" id="PF04616">
    <property type="entry name" value="Glyco_hydro_43"/>
    <property type="match status" value="1"/>
</dbReference>
<dbReference type="InterPro" id="IPR023296">
    <property type="entry name" value="Glyco_hydro_beta-prop_sf"/>
</dbReference>
<dbReference type="PANTHER" id="PTHR43772">
    <property type="entry name" value="ENDO-1,4-BETA-XYLANASE"/>
    <property type="match status" value="1"/>
</dbReference>
<keyword evidence="2" id="KW-0624">Polysaccharide degradation</keyword>
<dbReference type="AlphaFoldDB" id="A0A4Q1SIQ8"/>
<dbReference type="PANTHER" id="PTHR43772:SF2">
    <property type="entry name" value="PUTATIVE (AFU_ORTHOLOGUE AFUA_2G04480)-RELATED"/>
    <property type="match status" value="1"/>
</dbReference>
<comment type="caution">
    <text evidence="10">The sequence shown here is derived from an EMBL/GenBank/DDBJ whole genome shotgun (WGS) entry which is preliminary data.</text>
</comment>
<reference evidence="10 11" key="1">
    <citation type="journal article" date="2016" name="Int. J. Syst. Evol. Microbiol.">
        <title>Acidipila dinghuensis sp. nov., an acidobacterium isolated from forest soil.</title>
        <authorList>
            <person name="Jiang Y.W."/>
            <person name="Wang J."/>
            <person name="Chen M.H."/>
            <person name="Lv Y.Y."/>
            <person name="Qiu L.H."/>
        </authorList>
    </citation>
    <scope>NUCLEOTIDE SEQUENCE [LARGE SCALE GENOMIC DNA]</scope>
    <source>
        <strain evidence="10 11">DHOF10</strain>
    </source>
</reference>
<feature type="chain" id="PRO_5020207952" evidence="9">
    <location>
        <begin position="30"/>
        <end position="539"/>
    </location>
</feature>
<evidence type="ECO:0000313" key="10">
    <source>
        <dbReference type="EMBL" id="RXS97293.1"/>
    </source>
</evidence>
<dbReference type="GO" id="GO:0004553">
    <property type="term" value="F:hydrolase activity, hydrolyzing O-glycosyl compounds"/>
    <property type="evidence" value="ECO:0007669"/>
    <property type="project" value="InterPro"/>
</dbReference>
<feature type="site" description="Important for catalytic activity, responsible for pKa modulation of the active site Glu and correct orientation of both the proton donor and substrate" evidence="6">
    <location>
        <position position="190"/>
    </location>
</feature>
<evidence type="ECO:0000256" key="3">
    <source>
        <dbReference type="ARBA" id="ARBA00022801"/>
    </source>
</evidence>
<evidence type="ECO:0000256" key="2">
    <source>
        <dbReference type="ARBA" id="ARBA00022651"/>
    </source>
</evidence>
<gene>
    <name evidence="10" type="ORF">ESZ00_05125</name>
</gene>
<protein>
    <submittedName>
        <fullName evidence="10">Glycosyl hydrolase family 43</fullName>
    </submittedName>
</protein>
<keyword evidence="11" id="KW-1185">Reference proteome</keyword>
<keyword evidence="2" id="KW-0858">Xylan degradation</keyword>
<name>A0A4Q1SIQ8_9BACT</name>
<evidence type="ECO:0000256" key="9">
    <source>
        <dbReference type="SAM" id="SignalP"/>
    </source>
</evidence>
<keyword evidence="5 7" id="KW-0326">Glycosidase</keyword>
<evidence type="ECO:0000256" key="6">
    <source>
        <dbReference type="PIRSR" id="PIRSR606710-2"/>
    </source>
</evidence>
<evidence type="ECO:0000256" key="7">
    <source>
        <dbReference type="RuleBase" id="RU361187"/>
    </source>
</evidence>
<evidence type="ECO:0000256" key="8">
    <source>
        <dbReference type="SAM" id="MobiDB-lite"/>
    </source>
</evidence>
<keyword evidence="9" id="KW-0732">Signal</keyword>
<comment type="similarity">
    <text evidence="1 7">Belongs to the glycosyl hydrolase 43 family.</text>
</comment>
<dbReference type="Proteomes" id="UP000290253">
    <property type="component" value="Unassembled WGS sequence"/>
</dbReference>
<sequence>MTRRPIPLRPALLPLALAATLASPLSATALGQQVPAPQPIESRGNPILSDGSYYSADPAPLVAGDTLYILAGRDEAPPNVNDFIMNEWQIFSTKDVASGHWLHYPGILRPHEVFAWAAPDRAYAGQIIEGPDHRFYLYAPVQEANSTNEDTFAIGVAVSDSPLGPWKDAHPSGPIVSQSVPEPDHIQNIDPTIMIDDDGRVWLYWGTFGRLLGMELKPDMITPAGKEFPVHGLTGFFEAPWIMKRNRTYYMIYAGNQAGPDSPCTPAVYHACIEYGTAPAPTGPWTWQGVILDPVSSTTSHPGAIAFKGQWYLIYHTADAKGGGHFRRSVAIDKMQWDDTVTPPRILKVMPTHAPSAPPAPSRNLAPAAHPSASNEPVPLQYWIAAVNDGIVRENPLPPDMWATWTPHNPPQQWLQYTWAAPVTLNGSRIVFWTDHPAGANEGVAPPKAWHLEYWRDGAWHPVPHPSAYTADPGHFAAVGFDPVTTRCLRAIFDASGDDQQHAAVAVEEWEALAPKAIPHSQLPAPPTASESCGSTSNR</sequence>
<organism evidence="10 11">
    <name type="scientific">Silvibacterium dinghuense</name>
    <dbReference type="NCBI Taxonomy" id="1560006"/>
    <lineage>
        <taxon>Bacteria</taxon>
        <taxon>Pseudomonadati</taxon>
        <taxon>Acidobacteriota</taxon>
        <taxon>Terriglobia</taxon>
        <taxon>Terriglobales</taxon>
        <taxon>Acidobacteriaceae</taxon>
        <taxon>Silvibacterium</taxon>
    </lineage>
</organism>